<organism evidence="6 7">
    <name type="scientific">Candidatus Scybalocola faecigallinarum</name>
    <dbReference type="NCBI Taxonomy" id="2840941"/>
    <lineage>
        <taxon>Bacteria</taxon>
        <taxon>Bacillati</taxon>
        <taxon>Bacillota</taxon>
        <taxon>Clostridia</taxon>
        <taxon>Lachnospirales</taxon>
        <taxon>Lachnospiraceae</taxon>
        <taxon>Lachnospiraceae incertae sedis</taxon>
        <taxon>Candidatus Scybalocola (ex Gilroy et al. 2021)</taxon>
    </lineage>
</organism>
<dbReference type="PROSITE" id="PS01269">
    <property type="entry name" value="UPF0025"/>
    <property type="match status" value="1"/>
</dbReference>
<evidence type="ECO:0000313" key="6">
    <source>
        <dbReference type="EMBL" id="HIS47486.1"/>
    </source>
</evidence>
<comment type="caution">
    <text evidence="6">The sequence shown here is derived from an EMBL/GenBank/DDBJ whole genome shotgun (WGS) entry which is preliminary data.</text>
</comment>
<dbReference type="NCBIfam" id="TIGR00040">
    <property type="entry name" value="yfcE"/>
    <property type="match status" value="1"/>
</dbReference>
<evidence type="ECO:0000256" key="4">
    <source>
        <dbReference type="RuleBase" id="RU362039"/>
    </source>
</evidence>
<reference evidence="6" key="2">
    <citation type="journal article" date="2021" name="PeerJ">
        <title>Extensive microbial diversity within the chicken gut microbiome revealed by metagenomics and culture.</title>
        <authorList>
            <person name="Gilroy R."/>
            <person name="Ravi A."/>
            <person name="Getino M."/>
            <person name="Pursley I."/>
            <person name="Horton D.L."/>
            <person name="Alikhan N.F."/>
            <person name="Baker D."/>
            <person name="Gharbi K."/>
            <person name="Hall N."/>
            <person name="Watson M."/>
            <person name="Adriaenssens E.M."/>
            <person name="Foster-Nyarko E."/>
            <person name="Jarju S."/>
            <person name="Secka A."/>
            <person name="Antonio M."/>
            <person name="Oren A."/>
            <person name="Chaudhuri R.R."/>
            <person name="La Ragione R."/>
            <person name="Hildebrand F."/>
            <person name="Pallen M.J."/>
        </authorList>
    </citation>
    <scope>NUCLEOTIDE SEQUENCE</scope>
    <source>
        <strain evidence="6">CHK178-757</strain>
    </source>
</reference>
<dbReference type="InterPro" id="IPR000979">
    <property type="entry name" value="Phosphodiesterase_MJ0936/Vps29"/>
</dbReference>
<dbReference type="GO" id="GO:0016787">
    <property type="term" value="F:hydrolase activity"/>
    <property type="evidence" value="ECO:0007669"/>
    <property type="project" value="UniProtKB-UniRule"/>
</dbReference>
<evidence type="ECO:0000256" key="3">
    <source>
        <dbReference type="ARBA" id="ARBA00022801"/>
    </source>
</evidence>
<dbReference type="SUPFAM" id="SSF56300">
    <property type="entry name" value="Metallo-dependent phosphatases"/>
    <property type="match status" value="1"/>
</dbReference>
<dbReference type="Gene3D" id="3.60.21.10">
    <property type="match status" value="1"/>
</dbReference>
<dbReference type="InterPro" id="IPR020935">
    <property type="entry name" value="PdiEstase_YfcE_CS"/>
</dbReference>
<evidence type="ECO:0000259" key="5">
    <source>
        <dbReference type="Pfam" id="PF12850"/>
    </source>
</evidence>
<evidence type="ECO:0000313" key="7">
    <source>
        <dbReference type="Proteomes" id="UP000823927"/>
    </source>
</evidence>
<sequence>MKRIAVMSDTHDVLRPSVLEVVKTCDAIIHAGDFARESILDALRPLGSIYAVRGNNDRMWAGSLKDSLRFQIGGVHFFLTHDKRDVARNLDGIDVVIFGHSHKYFQEIIDGRLWLNPGSCGRPRFGGPLSMAVMEINEADYTWTAQKIPID</sequence>
<dbReference type="AlphaFoldDB" id="A0A9D1F4P9"/>
<dbReference type="Proteomes" id="UP000823927">
    <property type="component" value="Unassembled WGS sequence"/>
</dbReference>
<evidence type="ECO:0000256" key="2">
    <source>
        <dbReference type="ARBA" id="ARBA00022723"/>
    </source>
</evidence>
<keyword evidence="2 4" id="KW-0479">Metal-binding</keyword>
<comment type="cofactor">
    <cofactor evidence="4">
        <name>a divalent metal cation</name>
        <dbReference type="ChEBI" id="CHEBI:60240"/>
    </cofactor>
</comment>
<dbReference type="PANTHER" id="PTHR11124">
    <property type="entry name" value="VACUOLAR SORTING PROTEIN VPS29"/>
    <property type="match status" value="1"/>
</dbReference>
<dbReference type="GO" id="GO:0046872">
    <property type="term" value="F:metal ion binding"/>
    <property type="evidence" value="ECO:0007669"/>
    <property type="project" value="UniProtKB-KW"/>
</dbReference>
<name>A0A9D1F4P9_9FIRM</name>
<proteinExistence type="inferred from homology"/>
<reference evidence="6" key="1">
    <citation type="submission" date="2020-10" db="EMBL/GenBank/DDBJ databases">
        <authorList>
            <person name="Gilroy R."/>
        </authorList>
    </citation>
    <scope>NUCLEOTIDE SEQUENCE</scope>
    <source>
        <strain evidence="6">CHK178-757</strain>
    </source>
</reference>
<dbReference type="InterPro" id="IPR029052">
    <property type="entry name" value="Metallo-depent_PP-like"/>
</dbReference>
<dbReference type="InterPro" id="IPR024654">
    <property type="entry name" value="Calcineurin-like_PHP_lpxH"/>
</dbReference>
<keyword evidence="3" id="KW-0378">Hydrolase</keyword>
<protein>
    <recommendedName>
        <fullName evidence="4">Phosphoesterase</fullName>
        <ecNumber evidence="4">3.1.4.-</ecNumber>
    </recommendedName>
</protein>
<dbReference type="EMBL" id="DVIT01000028">
    <property type="protein sequence ID" value="HIS47486.1"/>
    <property type="molecule type" value="Genomic_DNA"/>
</dbReference>
<evidence type="ECO:0000256" key="1">
    <source>
        <dbReference type="ARBA" id="ARBA00008950"/>
    </source>
</evidence>
<comment type="similarity">
    <text evidence="1 4">Belongs to the metallophosphoesterase superfamily. YfcE family.</text>
</comment>
<feature type="domain" description="Calcineurin-like phosphoesterase" evidence="5">
    <location>
        <begin position="3"/>
        <end position="138"/>
    </location>
</feature>
<dbReference type="Pfam" id="PF12850">
    <property type="entry name" value="Metallophos_2"/>
    <property type="match status" value="1"/>
</dbReference>
<gene>
    <name evidence="6" type="ORF">IAB46_08035</name>
</gene>
<accession>A0A9D1F4P9</accession>
<dbReference type="EC" id="3.1.4.-" evidence="4"/>